<evidence type="ECO:0000313" key="2">
    <source>
        <dbReference type="Proteomes" id="UP000784294"/>
    </source>
</evidence>
<dbReference type="AlphaFoldDB" id="A0A448WFX5"/>
<organism evidence="1 2">
    <name type="scientific">Protopolystoma xenopodis</name>
    <dbReference type="NCBI Taxonomy" id="117903"/>
    <lineage>
        <taxon>Eukaryota</taxon>
        <taxon>Metazoa</taxon>
        <taxon>Spiralia</taxon>
        <taxon>Lophotrochozoa</taxon>
        <taxon>Platyhelminthes</taxon>
        <taxon>Monogenea</taxon>
        <taxon>Polyopisthocotylea</taxon>
        <taxon>Polystomatidea</taxon>
        <taxon>Polystomatidae</taxon>
        <taxon>Protopolystoma</taxon>
    </lineage>
</organism>
<accession>A0A448WFX5</accession>
<sequence length="129" mass="14010">MNMRRHNMAVQILPSCYAHASEPTSRTADLEKRVMCGVVWWGGVGGGCTRGHTDRDARRMRPYCLVEAAGETVAMRSTLSHWGGPFSSSGSVCSSAEQAPVRGSTIESVGPQAELKSRSDQLVRRLALF</sequence>
<gene>
    <name evidence="1" type="ORF">PXEA_LOCUS4261</name>
</gene>
<dbReference type="EMBL" id="CAAALY010010034">
    <property type="protein sequence ID" value="VEL10821.1"/>
    <property type="molecule type" value="Genomic_DNA"/>
</dbReference>
<name>A0A448WFX5_9PLAT</name>
<keyword evidence="2" id="KW-1185">Reference proteome</keyword>
<reference evidence="1" key="1">
    <citation type="submission" date="2018-11" db="EMBL/GenBank/DDBJ databases">
        <authorList>
            <consortium name="Pathogen Informatics"/>
        </authorList>
    </citation>
    <scope>NUCLEOTIDE SEQUENCE</scope>
</reference>
<comment type="caution">
    <text evidence="1">The sequence shown here is derived from an EMBL/GenBank/DDBJ whole genome shotgun (WGS) entry which is preliminary data.</text>
</comment>
<protein>
    <submittedName>
        <fullName evidence="1">Uncharacterized protein</fullName>
    </submittedName>
</protein>
<dbReference type="Proteomes" id="UP000784294">
    <property type="component" value="Unassembled WGS sequence"/>
</dbReference>
<evidence type="ECO:0000313" key="1">
    <source>
        <dbReference type="EMBL" id="VEL10821.1"/>
    </source>
</evidence>
<proteinExistence type="predicted"/>